<dbReference type="EMBL" id="JABWDY010020979">
    <property type="protein sequence ID" value="KAF5192756.1"/>
    <property type="molecule type" value="Genomic_DNA"/>
</dbReference>
<sequence>MAVRCSSSTRILSSGLGSDYLSSFSSSGCRASQQSSASSRTGVTMYSTLTSSSPSSQLSIDGRSISAVTSGLYVAEILKLRMLLKTSSSGLNLQKYATINSMVQKGEVEGNAVKNVLKDLIHYNSRRKFAFQPKRSSRLSVMSKNQED</sequence>
<reference evidence="1 2" key="1">
    <citation type="submission" date="2020-06" db="EMBL/GenBank/DDBJ databases">
        <title>Transcriptomic and genomic resources for Thalictrum thalictroides and T. hernandezii: Facilitating candidate gene discovery in an emerging model plant lineage.</title>
        <authorList>
            <person name="Arias T."/>
            <person name="Riano-Pachon D.M."/>
            <person name="Di Stilio V.S."/>
        </authorList>
    </citation>
    <scope>NUCLEOTIDE SEQUENCE [LARGE SCALE GENOMIC DNA]</scope>
    <source>
        <strain evidence="2">cv. WT478/WT964</strain>
        <tissue evidence="1">Leaves</tissue>
    </source>
</reference>
<accession>A0A7J6W5W9</accession>
<keyword evidence="2" id="KW-1185">Reference proteome</keyword>
<dbReference type="AlphaFoldDB" id="A0A7J6W5W9"/>
<organism evidence="1 2">
    <name type="scientific">Thalictrum thalictroides</name>
    <name type="common">Rue-anemone</name>
    <name type="synonym">Anemone thalictroides</name>
    <dbReference type="NCBI Taxonomy" id="46969"/>
    <lineage>
        <taxon>Eukaryota</taxon>
        <taxon>Viridiplantae</taxon>
        <taxon>Streptophyta</taxon>
        <taxon>Embryophyta</taxon>
        <taxon>Tracheophyta</taxon>
        <taxon>Spermatophyta</taxon>
        <taxon>Magnoliopsida</taxon>
        <taxon>Ranunculales</taxon>
        <taxon>Ranunculaceae</taxon>
        <taxon>Thalictroideae</taxon>
        <taxon>Thalictrum</taxon>
    </lineage>
</organism>
<protein>
    <submittedName>
        <fullName evidence="1">Uncharacterized protein</fullName>
    </submittedName>
</protein>
<evidence type="ECO:0000313" key="1">
    <source>
        <dbReference type="EMBL" id="KAF5192756.1"/>
    </source>
</evidence>
<dbReference type="Proteomes" id="UP000554482">
    <property type="component" value="Unassembled WGS sequence"/>
</dbReference>
<proteinExistence type="predicted"/>
<name>A0A7J6W5W9_THATH</name>
<evidence type="ECO:0000313" key="2">
    <source>
        <dbReference type="Proteomes" id="UP000554482"/>
    </source>
</evidence>
<comment type="caution">
    <text evidence="1">The sequence shown here is derived from an EMBL/GenBank/DDBJ whole genome shotgun (WGS) entry which is preliminary data.</text>
</comment>
<gene>
    <name evidence="1" type="ORF">FRX31_017664</name>
</gene>